<dbReference type="EMBL" id="JACEFO010001653">
    <property type="protein sequence ID" value="KAF8725416.1"/>
    <property type="molecule type" value="Genomic_DNA"/>
</dbReference>
<protein>
    <submittedName>
        <fullName evidence="1">Uncharacterized protein</fullName>
    </submittedName>
</protein>
<comment type="caution">
    <text evidence="1">The sequence shown here is derived from an EMBL/GenBank/DDBJ whole genome shotgun (WGS) entry which is preliminary data.</text>
</comment>
<name>A0A835F126_9POAL</name>
<accession>A0A835F126</accession>
<evidence type="ECO:0000313" key="1">
    <source>
        <dbReference type="EMBL" id="KAF8725416.1"/>
    </source>
</evidence>
<gene>
    <name evidence="1" type="ORF">HU200_019935</name>
</gene>
<evidence type="ECO:0000313" key="2">
    <source>
        <dbReference type="Proteomes" id="UP000636709"/>
    </source>
</evidence>
<reference evidence="1" key="1">
    <citation type="submission" date="2020-07" db="EMBL/GenBank/DDBJ databases">
        <title>Genome sequence and genetic diversity analysis of an under-domesticated orphan crop, white fonio (Digitaria exilis).</title>
        <authorList>
            <person name="Bennetzen J.L."/>
            <person name="Chen S."/>
            <person name="Ma X."/>
            <person name="Wang X."/>
            <person name="Yssel A.E.J."/>
            <person name="Chaluvadi S.R."/>
            <person name="Johnson M."/>
            <person name="Gangashetty P."/>
            <person name="Hamidou F."/>
            <person name="Sanogo M.D."/>
            <person name="Zwaenepoel A."/>
            <person name="Wallace J."/>
            <person name="Van De Peer Y."/>
            <person name="Van Deynze A."/>
        </authorList>
    </citation>
    <scope>NUCLEOTIDE SEQUENCE</scope>
    <source>
        <tissue evidence="1">Leaves</tissue>
    </source>
</reference>
<keyword evidence="2" id="KW-1185">Reference proteome</keyword>
<organism evidence="1 2">
    <name type="scientific">Digitaria exilis</name>
    <dbReference type="NCBI Taxonomy" id="1010633"/>
    <lineage>
        <taxon>Eukaryota</taxon>
        <taxon>Viridiplantae</taxon>
        <taxon>Streptophyta</taxon>
        <taxon>Embryophyta</taxon>
        <taxon>Tracheophyta</taxon>
        <taxon>Spermatophyta</taxon>
        <taxon>Magnoliopsida</taxon>
        <taxon>Liliopsida</taxon>
        <taxon>Poales</taxon>
        <taxon>Poaceae</taxon>
        <taxon>PACMAD clade</taxon>
        <taxon>Panicoideae</taxon>
        <taxon>Panicodae</taxon>
        <taxon>Paniceae</taxon>
        <taxon>Anthephorinae</taxon>
        <taxon>Digitaria</taxon>
    </lineage>
</organism>
<dbReference type="Proteomes" id="UP000636709">
    <property type="component" value="Unassembled WGS sequence"/>
</dbReference>
<dbReference type="AlphaFoldDB" id="A0A835F126"/>
<proteinExistence type="predicted"/>
<sequence length="138" mass="15343">MFVSPLIISATATSKYQTLPRHHLSGKLVSDVDVGGGAIIGRSFNVVNTRVTVAKRIMPCTMSLQNLSPERGRWAPRFSIPSPLRYDPRTHIRLLDKPLVFSDAAVHWLCSTNGPRAYHILTIHVVDARIKMTSTELP</sequence>